<reference evidence="7" key="2">
    <citation type="submission" date="2025-08" db="UniProtKB">
        <authorList>
            <consortium name="RefSeq"/>
        </authorList>
    </citation>
    <scope>IDENTIFICATION</scope>
    <source>
        <tissue evidence="7">Leaf</tissue>
    </source>
</reference>
<evidence type="ECO:0000256" key="4">
    <source>
        <dbReference type="ARBA" id="ARBA00023054"/>
    </source>
</evidence>
<sequence>MVERGGGGGARGEGEHFRVIHKIPSGDGPYVRAKHLQLVEKDLDAAIVWFWKAINAGDRVESALKDMAVVMKQQDRAEEAVEAIKSFRHLCSKQAQESLDNLLIDLYKKCGMAREEIELLKQKLRKIFIGEAFNGKVTKKARCHGKKVQVSIQQETSRLLGNLAWAYMQQRNYMAAEVVYRKAQMIDADANKACNLAHCLIEQGRFVEAKQILNDVLNGSYCSFDRGKIAKRAEELLSKISLPPELVLWDMEEKVGDNAVTKRKFEEEMMEMLDTVIKQWAPFRSKRLPIFEEIFPYRDQMAC</sequence>
<reference evidence="6" key="1">
    <citation type="journal article" date="2015" name="Nat. Genet.">
        <title>The pineapple genome and the evolution of CAM photosynthesis.</title>
        <authorList>
            <person name="Ming R."/>
            <person name="VanBuren R."/>
            <person name="Wai C.M."/>
            <person name="Tang H."/>
            <person name="Schatz M.C."/>
            <person name="Bowers J.E."/>
            <person name="Lyons E."/>
            <person name="Wang M.L."/>
            <person name="Chen J."/>
            <person name="Biggers E."/>
            <person name="Zhang J."/>
            <person name="Huang L."/>
            <person name="Zhang L."/>
            <person name="Miao W."/>
            <person name="Zhang J."/>
            <person name="Ye Z."/>
            <person name="Miao C."/>
            <person name="Lin Z."/>
            <person name="Wang H."/>
            <person name="Zhou H."/>
            <person name="Yim W.C."/>
            <person name="Priest H.D."/>
            <person name="Zheng C."/>
            <person name="Woodhouse M."/>
            <person name="Edger P.P."/>
            <person name="Guyot R."/>
            <person name="Guo H.B."/>
            <person name="Guo H."/>
            <person name="Zheng G."/>
            <person name="Singh R."/>
            <person name="Sharma A."/>
            <person name="Min X."/>
            <person name="Zheng Y."/>
            <person name="Lee H."/>
            <person name="Gurtowski J."/>
            <person name="Sedlazeck F.J."/>
            <person name="Harkess A."/>
            <person name="McKain M.R."/>
            <person name="Liao Z."/>
            <person name="Fang J."/>
            <person name="Liu J."/>
            <person name="Zhang X."/>
            <person name="Zhang Q."/>
            <person name="Hu W."/>
            <person name="Qin Y."/>
            <person name="Wang K."/>
            <person name="Chen L.Y."/>
            <person name="Shirley N."/>
            <person name="Lin Y.R."/>
            <person name="Liu L.Y."/>
            <person name="Hernandez A.G."/>
            <person name="Wright C.L."/>
            <person name="Bulone V."/>
            <person name="Tuskan G.A."/>
            <person name="Heath K."/>
            <person name="Zee F."/>
            <person name="Moore P.H."/>
            <person name="Sunkar R."/>
            <person name="Leebens-Mack J.H."/>
            <person name="Mockler T."/>
            <person name="Bennetzen J.L."/>
            <person name="Freeling M."/>
            <person name="Sankoff D."/>
            <person name="Paterson A.H."/>
            <person name="Zhu X."/>
            <person name="Yang X."/>
            <person name="Smith J.A."/>
            <person name="Cushman J.C."/>
            <person name="Paull R.E."/>
            <person name="Yu Q."/>
        </authorList>
    </citation>
    <scope>NUCLEOTIDE SEQUENCE [LARGE SCALE GENOMIC DNA]</scope>
    <source>
        <strain evidence="6">cv. F153</strain>
    </source>
</reference>
<evidence type="ECO:0000256" key="1">
    <source>
        <dbReference type="ARBA" id="ARBA00004123"/>
    </source>
</evidence>
<dbReference type="OrthoDB" id="10258631at2759"/>
<proteinExistence type="predicted"/>
<dbReference type="Gene3D" id="1.25.40.10">
    <property type="entry name" value="Tetratricopeptide repeat domain"/>
    <property type="match status" value="1"/>
</dbReference>
<evidence type="ECO:0000313" key="7">
    <source>
        <dbReference type="RefSeq" id="XP_020105049.1"/>
    </source>
</evidence>
<dbReference type="Pfam" id="PF14559">
    <property type="entry name" value="TPR_19"/>
    <property type="match status" value="1"/>
</dbReference>
<dbReference type="Proteomes" id="UP000515123">
    <property type="component" value="Linkage group 15"/>
</dbReference>
<dbReference type="PANTHER" id="PTHR36326:SF23">
    <property type="entry name" value="OS03G0165900 PROTEIN"/>
    <property type="match status" value="1"/>
</dbReference>
<keyword evidence="5" id="KW-0539">Nucleus</keyword>
<dbReference type="AlphaFoldDB" id="A0A6P5GA08"/>
<dbReference type="GO" id="GO:0005634">
    <property type="term" value="C:nucleus"/>
    <property type="evidence" value="ECO:0007669"/>
    <property type="project" value="UniProtKB-SubCell"/>
</dbReference>
<evidence type="ECO:0000313" key="6">
    <source>
        <dbReference type="Proteomes" id="UP000515123"/>
    </source>
</evidence>
<dbReference type="InterPro" id="IPR011990">
    <property type="entry name" value="TPR-like_helical_dom_sf"/>
</dbReference>
<name>A0A6P5GA08_ANACO</name>
<keyword evidence="2" id="KW-0677">Repeat</keyword>
<evidence type="ECO:0000256" key="3">
    <source>
        <dbReference type="ARBA" id="ARBA00022803"/>
    </source>
</evidence>
<evidence type="ECO:0000256" key="2">
    <source>
        <dbReference type="ARBA" id="ARBA00022737"/>
    </source>
</evidence>
<keyword evidence="6" id="KW-1185">Reference proteome</keyword>
<organism evidence="6 7">
    <name type="scientific">Ananas comosus</name>
    <name type="common">Pineapple</name>
    <name type="synonym">Ananas ananas</name>
    <dbReference type="NCBI Taxonomy" id="4615"/>
    <lineage>
        <taxon>Eukaryota</taxon>
        <taxon>Viridiplantae</taxon>
        <taxon>Streptophyta</taxon>
        <taxon>Embryophyta</taxon>
        <taxon>Tracheophyta</taxon>
        <taxon>Spermatophyta</taxon>
        <taxon>Magnoliopsida</taxon>
        <taxon>Liliopsida</taxon>
        <taxon>Poales</taxon>
        <taxon>Bromeliaceae</taxon>
        <taxon>Bromelioideae</taxon>
        <taxon>Ananas</taxon>
    </lineage>
</organism>
<evidence type="ECO:0000256" key="5">
    <source>
        <dbReference type="ARBA" id="ARBA00023242"/>
    </source>
</evidence>
<gene>
    <name evidence="7" type="primary">LOC109721708</name>
</gene>
<accession>A0A6P5GA08</accession>
<keyword evidence="4" id="KW-0175">Coiled coil</keyword>
<dbReference type="PANTHER" id="PTHR36326">
    <property type="entry name" value="PROTEIN POLLENLESS 3-LIKE 2"/>
    <property type="match status" value="1"/>
</dbReference>
<dbReference type="GeneID" id="109721708"/>
<dbReference type="RefSeq" id="XP_020105049.1">
    <property type="nucleotide sequence ID" value="XM_020249460.1"/>
</dbReference>
<dbReference type="InterPro" id="IPR044961">
    <property type="entry name" value="MS5/SDI1"/>
</dbReference>
<protein>
    <submittedName>
        <fullName evidence="7">Protein SULFUR DEFICIENCY-INDUCED 1-like</fullName>
    </submittedName>
</protein>
<dbReference type="SUPFAM" id="SSF81901">
    <property type="entry name" value="HCP-like"/>
    <property type="match status" value="1"/>
</dbReference>
<keyword evidence="3" id="KW-0802">TPR repeat</keyword>
<comment type="subcellular location">
    <subcellularLocation>
        <location evidence="1">Nucleus</location>
    </subcellularLocation>
</comment>
<dbReference type="Gramene" id="Aco004189.1.mrna1">
    <property type="protein sequence ID" value="Aco004189.1.mrna1"/>
    <property type="gene ID" value="Aco004189.1.path1"/>
</dbReference>